<evidence type="ECO:0000256" key="7">
    <source>
        <dbReference type="RuleBase" id="RU363032"/>
    </source>
</evidence>
<proteinExistence type="inferred from homology"/>
<evidence type="ECO:0000256" key="3">
    <source>
        <dbReference type="ARBA" id="ARBA00022475"/>
    </source>
</evidence>
<accession>A0ABZ2BVS6</accession>
<dbReference type="Gene3D" id="1.10.3720.10">
    <property type="entry name" value="MetI-like"/>
    <property type="match status" value="1"/>
</dbReference>
<feature type="transmembrane region" description="Helical" evidence="7">
    <location>
        <begin position="306"/>
        <end position="327"/>
    </location>
</feature>
<keyword evidence="5 7" id="KW-1133">Transmembrane helix</keyword>
<evidence type="ECO:0000256" key="5">
    <source>
        <dbReference type="ARBA" id="ARBA00022989"/>
    </source>
</evidence>
<keyword evidence="10" id="KW-1185">Reference proteome</keyword>
<gene>
    <name evidence="9" type="ORF">ROLI_032310</name>
</gene>
<comment type="subcellular location">
    <subcellularLocation>
        <location evidence="1 7">Cell membrane</location>
        <topology evidence="1 7">Multi-pass membrane protein</topology>
    </subcellularLocation>
</comment>
<dbReference type="CDD" id="cd06261">
    <property type="entry name" value="TM_PBP2"/>
    <property type="match status" value="1"/>
</dbReference>
<evidence type="ECO:0000313" key="10">
    <source>
        <dbReference type="Proteomes" id="UP001318682"/>
    </source>
</evidence>
<dbReference type="RefSeq" id="WP_187429446.1">
    <property type="nucleotide sequence ID" value="NZ_CP143423.1"/>
</dbReference>
<feature type="transmembrane region" description="Helical" evidence="7">
    <location>
        <begin position="6"/>
        <end position="30"/>
    </location>
</feature>
<sequence length="341" mass="38595">MKFKTFAAFVGPSVFMMLLFIAAPLVSVFIQSFQVTQPILERVEVETCTPGFLTQTCTTETKTIPVLDDNGKTMTQTAWVGLQSYRNVLQMDKFWEAVGNGSWNDIMQIDFWKALRFTLSFTLLTLPLVIGVGLAIALAVNNASRTIRGPVIFVSLLPFIITPVIGSLSIYWLFVGDGILTAMMERWTGTNISMFAQAWTIELLMYFYRVWHVAPFAFVIFYAGLQTVNMDTLESAVIDGASRWERLRHVIIPHLMPLIVFIALIHLMDCYRVFEEIVGFRSQAHVISLQWLTYDFMTPDDAGNRAISRASASAMLTMIGIVFLLILPLRRTWRDHKGSAH</sequence>
<dbReference type="EMBL" id="CP143423">
    <property type="protein sequence ID" value="WVX50135.1"/>
    <property type="molecule type" value="Genomic_DNA"/>
</dbReference>
<keyword evidence="6 7" id="KW-0472">Membrane</keyword>
<feature type="domain" description="ABC transmembrane type-1" evidence="8">
    <location>
        <begin position="115"/>
        <end position="328"/>
    </location>
</feature>
<feature type="transmembrane region" description="Helical" evidence="7">
    <location>
        <begin position="250"/>
        <end position="268"/>
    </location>
</feature>
<feature type="transmembrane region" description="Helical" evidence="7">
    <location>
        <begin position="117"/>
        <end position="140"/>
    </location>
</feature>
<evidence type="ECO:0000256" key="1">
    <source>
        <dbReference type="ARBA" id="ARBA00004651"/>
    </source>
</evidence>
<dbReference type="SUPFAM" id="SSF161098">
    <property type="entry name" value="MetI-like"/>
    <property type="match status" value="1"/>
</dbReference>
<keyword evidence="3" id="KW-1003">Cell membrane</keyword>
<dbReference type="InterPro" id="IPR000515">
    <property type="entry name" value="MetI-like"/>
</dbReference>
<dbReference type="InterPro" id="IPR035906">
    <property type="entry name" value="MetI-like_sf"/>
</dbReference>
<dbReference type="Proteomes" id="UP001318682">
    <property type="component" value="Chromosome"/>
</dbReference>
<reference evidence="10" key="1">
    <citation type="submission" date="2024-01" db="EMBL/GenBank/DDBJ databases">
        <title>Roseobacter fucihabitans sp. nov., isolated from the brown alga Fucus spiralis.</title>
        <authorList>
            <person name="Hahnke S."/>
            <person name="Berger M."/>
            <person name="Schlingloff A."/>
            <person name="Athale I."/>
            <person name="Neumann-Schaal M."/>
            <person name="Adenaya A."/>
            <person name="Poehlein A."/>
            <person name="Daniel R."/>
            <person name="Pertersen J."/>
            <person name="Brinkhoff T."/>
        </authorList>
    </citation>
    <scope>NUCLEOTIDE SEQUENCE [LARGE SCALE GENOMIC DNA]</scope>
    <source>
        <strain evidence="10">B14</strain>
    </source>
</reference>
<evidence type="ECO:0000259" key="8">
    <source>
        <dbReference type="PROSITE" id="PS50928"/>
    </source>
</evidence>
<evidence type="ECO:0000256" key="2">
    <source>
        <dbReference type="ARBA" id="ARBA00022448"/>
    </source>
</evidence>
<dbReference type="PANTHER" id="PTHR30193">
    <property type="entry name" value="ABC TRANSPORTER PERMEASE PROTEIN"/>
    <property type="match status" value="1"/>
</dbReference>
<dbReference type="PANTHER" id="PTHR30193:SF37">
    <property type="entry name" value="INNER MEMBRANE ABC TRANSPORTER PERMEASE PROTEIN YCJO"/>
    <property type="match status" value="1"/>
</dbReference>
<evidence type="ECO:0000256" key="6">
    <source>
        <dbReference type="ARBA" id="ARBA00023136"/>
    </source>
</evidence>
<evidence type="ECO:0000313" key="9">
    <source>
        <dbReference type="EMBL" id="WVX50135.1"/>
    </source>
</evidence>
<dbReference type="InterPro" id="IPR051393">
    <property type="entry name" value="ABC_transporter_permease"/>
</dbReference>
<dbReference type="PROSITE" id="PS50928">
    <property type="entry name" value="ABC_TM1"/>
    <property type="match status" value="1"/>
</dbReference>
<dbReference type="Pfam" id="PF00528">
    <property type="entry name" value="BPD_transp_1"/>
    <property type="match status" value="1"/>
</dbReference>
<feature type="transmembrane region" description="Helical" evidence="7">
    <location>
        <begin position="213"/>
        <end position="230"/>
    </location>
</feature>
<organism evidence="9 10">
    <name type="scientific">Roseobacter fucihabitans</name>
    <dbReference type="NCBI Taxonomy" id="1537242"/>
    <lineage>
        <taxon>Bacteria</taxon>
        <taxon>Pseudomonadati</taxon>
        <taxon>Pseudomonadota</taxon>
        <taxon>Alphaproteobacteria</taxon>
        <taxon>Rhodobacterales</taxon>
        <taxon>Roseobacteraceae</taxon>
        <taxon>Roseobacter</taxon>
    </lineage>
</organism>
<keyword evidence="4 7" id="KW-0812">Transmembrane</keyword>
<keyword evidence="2 7" id="KW-0813">Transport</keyword>
<name>A0ABZ2BVS6_9RHOB</name>
<comment type="similarity">
    <text evidence="7">Belongs to the binding-protein-dependent transport system permease family.</text>
</comment>
<feature type="transmembrane region" description="Helical" evidence="7">
    <location>
        <begin position="152"/>
        <end position="175"/>
    </location>
</feature>
<protein>
    <recommendedName>
        <fullName evidence="8">ABC transmembrane type-1 domain-containing protein</fullName>
    </recommendedName>
</protein>
<evidence type="ECO:0000256" key="4">
    <source>
        <dbReference type="ARBA" id="ARBA00022692"/>
    </source>
</evidence>